<dbReference type="AlphaFoldDB" id="A0A401PT37"/>
<protein>
    <recommendedName>
        <fullName evidence="3">ATP-dependent RNA helicase DDX60 PIN-like domain-containing protein</fullName>
    </recommendedName>
</protein>
<dbReference type="InterPro" id="IPR052431">
    <property type="entry name" value="SKI2_subfamily_helicases"/>
</dbReference>
<dbReference type="EMBL" id="BFAA01015247">
    <property type="protein sequence ID" value="GCB76304.1"/>
    <property type="molecule type" value="Genomic_DNA"/>
</dbReference>
<organism evidence="4 5">
    <name type="scientific">Scyliorhinus torazame</name>
    <name type="common">Cloudy catshark</name>
    <name type="synonym">Catulus torazame</name>
    <dbReference type="NCBI Taxonomy" id="75743"/>
    <lineage>
        <taxon>Eukaryota</taxon>
        <taxon>Metazoa</taxon>
        <taxon>Chordata</taxon>
        <taxon>Craniata</taxon>
        <taxon>Vertebrata</taxon>
        <taxon>Chondrichthyes</taxon>
        <taxon>Elasmobranchii</taxon>
        <taxon>Galeomorphii</taxon>
        <taxon>Galeoidea</taxon>
        <taxon>Carcharhiniformes</taxon>
        <taxon>Scyliorhinidae</taxon>
        <taxon>Scyliorhinus</taxon>
    </lineage>
</organism>
<dbReference type="STRING" id="75743.A0A401PT37"/>
<dbReference type="GO" id="GO:0004386">
    <property type="term" value="F:helicase activity"/>
    <property type="evidence" value="ECO:0007669"/>
    <property type="project" value="UniProtKB-KW"/>
</dbReference>
<gene>
    <name evidence="4" type="ORF">scyTo_0019870</name>
</gene>
<dbReference type="PANTHER" id="PTHR44533:SF4">
    <property type="entry name" value="DEAD_H RNA HELICASE, PUTATIVE-RELATED"/>
    <property type="match status" value="1"/>
</dbReference>
<keyword evidence="2" id="KW-0347">Helicase</keyword>
<dbReference type="OMA" id="TSICAHS"/>
<name>A0A401PT37_SCYTO</name>
<feature type="non-terminal residue" evidence="4">
    <location>
        <position position="1"/>
    </location>
</feature>
<feature type="non-terminal residue" evidence="4">
    <location>
        <position position="526"/>
    </location>
</feature>
<keyword evidence="1" id="KW-0378">Hydrolase</keyword>
<dbReference type="OrthoDB" id="64767at2759"/>
<keyword evidence="2" id="KW-0547">Nucleotide-binding</keyword>
<evidence type="ECO:0000256" key="1">
    <source>
        <dbReference type="ARBA" id="ARBA00022801"/>
    </source>
</evidence>
<comment type="caution">
    <text evidence="4">The sequence shown here is derived from an EMBL/GenBank/DDBJ whole genome shotgun (WGS) entry which is preliminary data.</text>
</comment>
<evidence type="ECO:0000256" key="2">
    <source>
        <dbReference type="ARBA" id="ARBA00022806"/>
    </source>
</evidence>
<keyword evidence="5" id="KW-1185">Reference proteome</keyword>
<feature type="domain" description="ATP-dependent RNA helicase DDX60 PIN-like" evidence="3">
    <location>
        <begin position="16"/>
        <end position="221"/>
    </location>
</feature>
<dbReference type="GO" id="GO:0016787">
    <property type="term" value="F:hydrolase activity"/>
    <property type="evidence" value="ECO:0007669"/>
    <property type="project" value="UniProtKB-KW"/>
</dbReference>
<proteinExistence type="predicted"/>
<dbReference type="GO" id="GO:0005737">
    <property type="term" value="C:cytoplasm"/>
    <property type="evidence" value="ECO:0007669"/>
    <property type="project" value="TreeGrafter"/>
</dbReference>
<dbReference type="Pfam" id="PF23002">
    <property type="entry name" value="PIN-like_DDX60"/>
    <property type="match status" value="1"/>
</dbReference>
<dbReference type="InterPro" id="IPR055124">
    <property type="entry name" value="PIN-like_DDX60"/>
</dbReference>
<evidence type="ECO:0000313" key="4">
    <source>
        <dbReference type="EMBL" id="GCB76304.1"/>
    </source>
</evidence>
<dbReference type="Proteomes" id="UP000288216">
    <property type="component" value="Unassembled WGS sequence"/>
</dbReference>
<reference evidence="4 5" key="1">
    <citation type="journal article" date="2018" name="Nat. Ecol. Evol.">
        <title>Shark genomes provide insights into elasmobranch evolution and the origin of vertebrates.</title>
        <authorList>
            <person name="Hara Y"/>
            <person name="Yamaguchi K"/>
            <person name="Onimaru K"/>
            <person name="Kadota M"/>
            <person name="Koyanagi M"/>
            <person name="Keeley SD"/>
            <person name="Tatsumi K"/>
            <person name="Tanaka K"/>
            <person name="Motone F"/>
            <person name="Kageyama Y"/>
            <person name="Nozu R"/>
            <person name="Adachi N"/>
            <person name="Nishimura O"/>
            <person name="Nakagawa R"/>
            <person name="Tanegashima C"/>
            <person name="Kiyatake I"/>
            <person name="Matsumoto R"/>
            <person name="Murakumo K"/>
            <person name="Nishida K"/>
            <person name="Terakita A"/>
            <person name="Kuratani S"/>
            <person name="Sato K"/>
            <person name="Hyodo S Kuraku.S."/>
        </authorList>
    </citation>
    <scope>NUCLEOTIDE SEQUENCE [LARGE SCALE GENOMIC DNA]</scope>
</reference>
<evidence type="ECO:0000313" key="5">
    <source>
        <dbReference type="Proteomes" id="UP000288216"/>
    </source>
</evidence>
<dbReference type="PANTHER" id="PTHR44533">
    <property type="entry name" value="DEAD/H RNA HELICASE, PUTATIVE-RELATED"/>
    <property type="match status" value="1"/>
</dbReference>
<accession>A0A401PT37</accession>
<keyword evidence="2" id="KW-0067">ATP-binding</keyword>
<evidence type="ECO:0000259" key="3">
    <source>
        <dbReference type="Pfam" id="PF23002"/>
    </source>
</evidence>
<sequence length="526" mass="60222">SRKHQRSLYWWSWYLTSICAHSQKVSLLRDFVESEFFVIDGDSLMMTYIHEASLDPGQQLHFFYLVESFLFDLTQKKAKYVIAFFTDAECIWNQSCLHLSMRTALIVHLQHNTKVPVHTEFSNCFDPKWKDFLDENHPYFLVISDKAFPTRRRHRATGIFHILMLHTLGHRINVVLASGMTQDILRVYGYHTCSKPSIVSTFQKNKADLKCIHEHLVNLAPKIYDHVFYTGHKEELVKRMQSEINRSYSKLKDLWPKGSDVSSIVCVVTCSAALNVYAYEMTMAQTAAERGEKTENKEDGPDRLAIQEAADICRIYCLHVALLRHLPLSQRALKSDTQWTGPAQNFLVLRRMTEYFLLRHLAVTVWKVDLTYLTDLSDGHLLRTVAKVCTEVPGCAESEHKLGSKIGGEYRHIWETVAKLSPELDVGPTFPVTCTSGIVVPPANKAESGTTVQKTPTIGLIPMTSALAEEFVGDFLGQLQHLDREDPALESLCKLKVFDEAFHWHSRRPLVETQDARVKEMRIIPK</sequence>